<reference evidence="1" key="1">
    <citation type="submission" date="2021-01" db="EMBL/GenBank/DDBJ databases">
        <authorList>
            <person name="Corre E."/>
            <person name="Pelletier E."/>
            <person name="Niang G."/>
            <person name="Scheremetjew M."/>
            <person name="Finn R."/>
            <person name="Kale V."/>
            <person name="Holt S."/>
            <person name="Cochrane G."/>
            <person name="Meng A."/>
            <person name="Brown T."/>
            <person name="Cohen L."/>
        </authorList>
    </citation>
    <scope>NUCLEOTIDE SEQUENCE</scope>
    <source>
        <strain evidence="1">B650</strain>
    </source>
</reference>
<proteinExistence type="predicted"/>
<dbReference type="InterPro" id="IPR036770">
    <property type="entry name" value="Ankyrin_rpt-contain_sf"/>
</dbReference>
<sequence length="397" mass="44728">MTGSEPAHWENRPVLVRLLEVDDGGENDQHNNEDIVNNNEGGNREIDWTAILTRLEFHPEEARWVDADSQITFLHLLLCGNNHPTLEVIYKTIDILPETLDMAESYGALPLHYACDLNFNNGVEIVHAILNLHPEAAKCKTVNDHFPFHWAMDWVANGSRSEELSKLMQLLSPNRIAIVAHLLDAYPAAALEEDHFISMDCWEILCHAWTVEINEDSAEYGRLCELTELVLRARFIARKQLLEPDIADATLTEAERYVSYSPLPAICAEDHTPLNIPRLHRYMLRTHSRDASRHDSNGRLCLHVALEHNHLWNRTSSSTSASAIEGLYNVASKSIATRDLKTHLYPFMCAAVVSDCSSTVFELLRAWPYAARGLAKSNLVGSDDGMNGVLHIESLKI</sequence>
<protein>
    <recommendedName>
        <fullName evidence="2">Ankyrin repeat protein</fullName>
    </recommendedName>
</protein>
<organism evidence="1">
    <name type="scientific">Leptocylindrus danicus</name>
    <dbReference type="NCBI Taxonomy" id="163516"/>
    <lineage>
        <taxon>Eukaryota</taxon>
        <taxon>Sar</taxon>
        <taxon>Stramenopiles</taxon>
        <taxon>Ochrophyta</taxon>
        <taxon>Bacillariophyta</taxon>
        <taxon>Coscinodiscophyceae</taxon>
        <taxon>Chaetocerotophycidae</taxon>
        <taxon>Leptocylindrales</taxon>
        <taxon>Leptocylindraceae</taxon>
        <taxon>Leptocylindrus</taxon>
    </lineage>
</organism>
<dbReference type="EMBL" id="HBGY01032966">
    <property type="protein sequence ID" value="CAD9613008.1"/>
    <property type="molecule type" value="Transcribed_RNA"/>
</dbReference>
<evidence type="ECO:0000313" key="1">
    <source>
        <dbReference type="EMBL" id="CAD9613008.1"/>
    </source>
</evidence>
<dbReference type="AlphaFoldDB" id="A0A7S2LQ20"/>
<gene>
    <name evidence="1" type="ORF">LDAN0321_LOCUS20646</name>
</gene>
<dbReference type="Gene3D" id="1.25.40.20">
    <property type="entry name" value="Ankyrin repeat-containing domain"/>
    <property type="match status" value="1"/>
</dbReference>
<dbReference type="SUPFAM" id="SSF48403">
    <property type="entry name" value="Ankyrin repeat"/>
    <property type="match status" value="1"/>
</dbReference>
<name>A0A7S2LQ20_9STRA</name>
<accession>A0A7S2LQ20</accession>
<evidence type="ECO:0008006" key="2">
    <source>
        <dbReference type="Google" id="ProtNLM"/>
    </source>
</evidence>